<comment type="caution">
    <text evidence="3">The sequence shown here is derived from an EMBL/GenBank/DDBJ whole genome shotgun (WGS) entry which is preliminary data.</text>
</comment>
<keyword evidence="1" id="KW-0408">Iron</keyword>
<dbReference type="InterPro" id="IPR044861">
    <property type="entry name" value="IPNS-like_FE2OG_OXY"/>
</dbReference>
<organism evidence="3 4">
    <name type="scientific">Planoprotostelium fungivorum</name>
    <dbReference type="NCBI Taxonomy" id="1890364"/>
    <lineage>
        <taxon>Eukaryota</taxon>
        <taxon>Amoebozoa</taxon>
        <taxon>Evosea</taxon>
        <taxon>Variosea</taxon>
        <taxon>Cavosteliida</taxon>
        <taxon>Cavosteliaceae</taxon>
        <taxon>Planoprotostelium</taxon>
    </lineage>
</organism>
<reference evidence="3 4" key="1">
    <citation type="journal article" date="2018" name="Genome Biol. Evol.">
        <title>Multiple Roots of Fruiting Body Formation in Amoebozoa.</title>
        <authorList>
            <person name="Hillmann F."/>
            <person name="Forbes G."/>
            <person name="Novohradska S."/>
            <person name="Ferling I."/>
            <person name="Riege K."/>
            <person name="Groth M."/>
            <person name="Westermann M."/>
            <person name="Marz M."/>
            <person name="Spaller T."/>
            <person name="Winckler T."/>
            <person name="Schaap P."/>
            <person name="Glockner G."/>
        </authorList>
    </citation>
    <scope>NUCLEOTIDE SEQUENCE [LARGE SCALE GENOMIC DNA]</scope>
    <source>
        <strain evidence="3 4">Jena</strain>
    </source>
</reference>
<keyword evidence="1" id="KW-0479">Metal-binding</keyword>
<dbReference type="Gene3D" id="2.60.120.330">
    <property type="entry name" value="B-lactam Antibiotic, Isopenicillin N Synthase, Chain"/>
    <property type="match status" value="1"/>
</dbReference>
<dbReference type="PRINTS" id="PR00682">
    <property type="entry name" value="IPNSYNTHASE"/>
</dbReference>
<evidence type="ECO:0000313" key="3">
    <source>
        <dbReference type="EMBL" id="PRP86823.1"/>
    </source>
</evidence>
<dbReference type="Proteomes" id="UP000241769">
    <property type="component" value="Unassembled WGS sequence"/>
</dbReference>
<dbReference type="InParanoid" id="A0A2P6NS84"/>
<dbReference type="Pfam" id="PF14226">
    <property type="entry name" value="DIOX_N"/>
    <property type="match status" value="1"/>
</dbReference>
<dbReference type="InterPro" id="IPR050231">
    <property type="entry name" value="Iron_ascorbate_oxido_reductase"/>
</dbReference>
<dbReference type="GO" id="GO:0046872">
    <property type="term" value="F:metal ion binding"/>
    <property type="evidence" value="ECO:0007669"/>
    <property type="project" value="UniProtKB-KW"/>
</dbReference>
<dbReference type="PANTHER" id="PTHR47990">
    <property type="entry name" value="2-OXOGLUTARATE (2OG) AND FE(II)-DEPENDENT OXYGENASE SUPERFAMILY PROTEIN-RELATED"/>
    <property type="match status" value="1"/>
</dbReference>
<dbReference type="InterPro" id="IPR027443">
    <property type="entry name" value="IPNS-like_sf"/>
</dbReference>
<keyword evidence="4" id="KW-1185">Reference proteome</keyword>
<gene>
    <name evidence="3" type="ORF">PROFUN_05040</name>
</gene>
<comment type="similarity">
    <text evidence="1">Belongs to the iron/ascorbate-dependent oxidoreductase family.</text>
</comment>
<dbReference type="Pfam" id="PF03171">
    <property type="entry name" value="2OG-FeII_Oxy"/>
    <property type="match status" value="1"/>
</dbReference>
<accession>A0A2P6NS84</accession>
<keyword evidence="1" id="KW-0560">Oxidoreductase</keyword>
<feature type="domain" description="Fe2OG dioxygenase" evidence="2">
    <location>
        <begin position="186"/>
        <end position="292"/>
    </location>
</feature>
<evidence type="ECO:0000256" key="1">
    <source>
        <dbReference type="RuleBase" id="RU003682"/>
    </source>
</evidence>
<sequence>MTHRSVPTGNGMRQVPVSLEAKKGEFNEIPIIDLAQDQTVSAAELRDACTRVGFFYVKNHGVPEDLIDDVWKVAKDFFALPLEEKMEIELHKTPNMRGYTPMYGENVDPSSRPDAHEAFDFGSDTTSMYNMDGVPGKNVWPSSLPKTQITLDDYFKKINELGHRLLQLFSLSLSLPIDALQSIANPPSSIARILHYPPHESEKEVSPDQIGIGSHTDYELFTILLQQQGIKALQVLNRHGEWISAEPIPNTLVVNVGDMMQRITNDKYVSTIHRAINQSGRERYSSPVFFGANYEVTLEAGDYLKERFEATYK</sequence>
<dbReference type="OrthoDB" id="288590at2759"/>
<proteinExistence type="inferred from homology"/>
<evidence type="ECO:0000313" key="4">
    <source>
        <dbReference type="Proteomes" id="UP000241769"/>
    </source>
</evidence>
<dbReference type="GO" id="GO:0016491">
    <property type="term" value="F:oxidoreductase activity"/>
    <property type="evidence" value="ECO:0007669"/>
    <property type="project" value="UniProtKB-KW"/>
</dbReference>
<dbReference type="PROSITE" id="PS51471">
    <property type="entry name" value="FE2OG_OXY"/>
    <property type="match status" value="1"/>
</dbReference>
<dbReference type="STRING" id="1890364.A0A2P6NS84"/>
<dbReference type="InterPro" id="IPR026992">
    <property type="entry name" value="DIOX_N"/>
</dbReference>
<dbReference type="SUPFAM" id="SSF51197">
    <property type="entry name" value="Clavaminate synthase-like"/>
    <property type="match status" value="1"/>
</dbReference>
<name>A0A2P6NS84_9EUKA</name>
<dbReference type="InterPro" id="IPR005123">
    <property type="entry name" value="Oxoglu/Fe-dep_dioxygenase_dom"/>
</dbReference>
<dbReference type="AlphaFoldDB" id="A0A2P6NS84"/>
<dbReference type="FunCoup" id="A0A2P6NS84">
    <property type="interactions" value="1"/>
</dbReference>
<evidence type="ECO:0000259" key="2">
    <source>
        <dbReference type="PROSITE" id="PS51471"/>
    </source>
</evidence>
<dbReference type="EMBL" id="MDYQ01000026">
    <property type="protein sequence ID" value="PRP86823.1"/>
    <property type="molecule type" value="Genomic_DNA"/>
</dbReference>
<protein>
    <submittedName>
        <fullName evidence="3">Putative iron/ascorbate oxidoreductase</fullName>
    </submittedName>
</protein>